<dbReference type="PANTHER" id="PTHR44591:SF25">
    <property type="entry name" value="CHEMOTAXIS TWO-COMPONENT RESPONSE REGULATOR"/>
    <property type="match status" value="1"/>
</dbReference>
<gene>
    <name evidence="4" type="ORF">HK415_00765</name>
</gene>
<dbReference type="Proteomes" id="UP000552954">
    <property type="component" value="Unassembled WGS sequence"/>
</dbReference>
<feature type="modified residue" description="4-aspartylphosphate" evidence="2">
    <location>
        <position position="65"/>
    </location>
</feature>
<proteinExistence type="predicted"/>
<sequence length="133" mass="14309">MQSERGGAAAGRQRPLVCVVDDDESVREALPDLLGEFGYASLAFASAEEFLASDRIRDADCLILDVAMPGMTGPELHLELKRRGHATPAIFITAHTDPALFPRLIEQGAVECLFKPFSDVALRDAVVTALATN</sequence>
<comment type="caution">
    <text evidence="4">The sequence shown here is derived from an EMBL/GenBank/DDBJ whole genome shotgun (WGS) entry which is preliminary data.</text>
</comment>
<dbReference type="AlphaFoldDB" id="A0A849K6G7"/>
<dbReference type="InterPro" id="IPR001789">
    <property type="entry name" value="Sig_transdc_resp-reg_receiver"/>
</dbReference>
<evidence type="ECO:0000313" key="4">
    <source>
        <dbReference type="EMBL" id="NNU42004.1"/>
    </source>
</evidence>
<dbReference type="InterPro" id="IPR050595">
    <property type="entry name" value="Bact_response_regulator"/>
</dbReference>
<keyword evidence="5" id="KW-1185">Reference proteome</keyword>
<keyword evidence="1 2" id="KW-0597">Phosphoprotein</keyword>
<dbReference type="Pfam" id="PF00072">
    <property type="entry name" value="Response_reg"/>
    <property type="match status" value="1"/>
</dbReference>
<dbReference type="Gene3D" id="3.40.50.2300">
    <property type="match status" value="1"/>
</dbReference>
<dbReference type="EMBL" id="JABFCS010000001">
    <property type="protein sequence ID" value="NNU42004.1"/>
    <property type="molecule type" value="Genomic_DNA"/>
</dbReference>
<reference evidence="4 5" key="2">
    <citation type="submission" date="2020-06" db="EMBL/GenBank/DDBJ databases">
        <title>Ramlibacter rhizophilus sp. nov., isolated from rhizosphere soil of national flower Mugunghwa from South Korea.</title>
        <authorList>
            <person name="Zheng-Fei Y."/>
            <person name="Huan T."/>
        </authorList>
    </citation>
    <scope>NUCLEOTIDE SEQUENCE [LARGE SCALE GENOMIC DNA]</scope>
    <source>
        <strain evidence="4 5">B156</strain>
    </source>
</reference>
<reference evidence="4 5" key="1">
    <citation type="submission" date="2020-05" db="EMBL/GenBank/DDBJ databases">
        <authorList>
            <person name="Khan S.A."/>
            <person name="Jeon C.O."/>
            <person name="Chun B.H."/>
        </authorList>
    </citation>
    <scope>NUCLEOTIDE SEQUENCE [LARGE SCALE GENOMIC DNA]</scope>
    <source>
        <strain evidence="4 5">B156</strain>
    </source>
</reference>
<accession>A0A849K6G7</accession>
<evidence type="ECO:0000313" key="5">
    <source>
        <dbReference type="Proteomes" id="UP000552954"/>
    </source>
</evidence>
<name>A0A849K6G7_9BURK</name>
<evidence type="ECO:0000256" key="1">
    <source>
        <dbReference type="ARBA" id="ARBA00022553"/>
    </source>
</evidence>
<protein>
    <submittedName>
        <fullName evidence="4">Response regulator</fullName>
    </submittedName>
</protein>
<dbReference type="PROSITE" id="PS50110">
    <property type="entry name" value="RESPONSE_REGULATORY"/>
    <property type="match status" value="1"/>
</dbReference>
<dbReference type="SUPFAM" id="SSF52172">
    <property type="entry name" value="CheY-like"/>
    <property type="match status" value="1"/>
</dbReference>
<organism evidence="4 5">
    <name type="scientific">Ramlibacter montanisoli</name>
    <dbReference type="NCBI Taxonomy" id="2732512"/>
    <lineage>
        <taxon>Bacteria</taxon>
        <taxon>Pseudomonadati</taxon>
        <taxon>Pseudomonadota</taxon>
        <taxon>Betaproteobacteria</taxon>
        <taxon>Burkholderiales</taxon>
        <taxon>Comamonadaceae</taxon>
        <taxon>Ramlibacter</taxon>
    </lineage>
</organism>
<dbReference type="PANTHER" id="PTHR44591">
    <property type="entry name" value="STRESS RESPONSE REGULATOR PROTEIN 1"/>
    <property type="match status" value="1"/>
</dbReference>
<dbReference type="InterPro" id="IPR011006">
    <property type="entry name" value="CheY-like_superfamily"/>
</dbReference>
<feature type="domain" description="Response regulatory" evidence="3">
    <location>
        <begin position="16"/>
        <end position="130"/>
    </location>
</feature>
<evidence type="ECO:0000259" key="3">
    <source>
        <dbReference type="PROSITE" id="PS50110"/>
    </source>
</evidence>
<evidence type="ECO:0000256" key="2">
    <source>
        <dbReference type="PROSITE-ProRule" id="PRU00169"/>
    </source>
</evidence>
<dbReference type="SMART" id="SM00448">
    <property type="entry name" value="REC"/>
    <property type="match status" value="1"/>
</dbReference>
<dbReference type="GO" id="GO:0000160">
    <property type="term" value="P:phosphorelay signal transduction system"/>
    <property type="evidence" value="ECO:0007669"/>
    <property type="project" value="InterPro"/>
</dbReference>